<keyword evidence="5" id="KW-1185">Reference proteome</keyword>
<feature type="compositionally biased region" description="Polar residues" evidence="2">
    <location>
        <begin position="86"/>
        <end position="103"/>
    </location>
</feature>
<name>B2A497_NATTJ</name>
<comment type="similarity">
    <text evidence="1">Belongs to the UPF0045 family.</text>
</comment>
<dbReference type="InterPro" id="IPR029756">
    <property type="entry name" value="MTH1187/YkoF-like"/>
</dbReference>
<dbReference type="SUPFAM" id="SSF89957">
    <property type="entry name" value="MTH1187/YkoF-like"/>
    <property type="match status" value="1"/>
</dbReference>
<dbReference type="STRING" id="457570.Nther_0152"/>
<dbReference type="InterPro" id="IPR051614">
    <property type="entry name" value="UPF0045_domain"/>
</dbReference>
<feature type="domain" description="Thiamine-binding protein" evidence="3">
    <location>
        <begin position="4"/>
        <end position="95"/>
    </location>
</feature>
<dbReference type="PANTHER" id="PTHR33777">
    <property type="entry name" value="UPF0045 PROTEIN ECM15"/>
    <property type="match status" value="1"/>
</dbReference>
<accession>B2A497</accession>
<dbReference type="HOGENOM" id="CLU_137479_3_1_9"/>
<dbReference type="AlphaFoldDB" id="B2A497"/>
<dbReference type="InParanoid" id="B2A497"/>
<dbReference type="NCBIfam" id="TIGR00106">
    <property type="entry name" value="MTH1187 family thiamine-binding protein"/>
    <property type="match status" value="1"/>
</dbReference>
<dbReference type="PANTHER" id="PTHR33777:SF1">
    <property type="entry name" value="UPF0045 PROTEIN ECM15"/>
    <property type="match status" value="1"/>
</dbReference>
<reference evidence="4 5" key="2">
    <citation type="journal article" date="2011" name="J. Bacteriol.">
        <title>Complete genome sequence of the anaerobic, halophilic alkalithermophile Natranaerobius thermophilus JW/NM-WN-LF.</title>
        <authorList>
            <person name="Zhao B."/>
            <person name="Mesbah N.M."/>
            <person name="Dalin E."/>
            <person name="Goodwin L."/>
            <person name="Nolan M."/>
            <person name="Pitluck S."/>
            <person name="Chertkov O."/>
            <person name="Brettin T.S."/>
            <person name="Han J."/>
            <person name="Larimer F.W."/>
            <person name="Land M.L."/>
            <person name="Hauser L."/>
            <person name="Kyrpides N."/>
            <person name="Wiegel J."/>
        </authorList>
    </citation>
    <scope>NUCLEOTIDE SEQUENCE [LARGE SCALE GENOMIC DNA]</scope>
    <source>
        <strain evidence="5">ATCC BAA-1301 / DSM 18059 / JW/NM-WN-LF</strain>
    </source>
</reference>
<dbReference type="eggNOG" id="COG0011">
    <property type="taxonomic scope" value="Bacteria"/>
</dbReference>
<dbReference type="Proteomes" id="UP000001683">
    <property type="component" value="Chromosome"/>
</dbReference>
<feature type="region of interest" description="Disordered" evidence="2">
    <location>
        <begin position="80"/>
        <end position="103"/>
    </location>
</feature>
<evidence type="ECO:0000259" key="3">
    <source>
        <dbReference type="Pfam" id="PF01910"/>
    </source>
</evidence>
<dbReference type="GO" id="GO:0005829">
    <property type="term" value="C:cytosol"/>
    <property type="evidence" value="ECO:0007669"/>
    <property type="project" value="TreeGrafter"/>
</dbReference>
<evidence type="ECO:0000256" key="2">
    <source>
        <dbReference type="SAM" id="MobiDB-lite"/>
    </source>
</evidence>
<dbReference type="EMBL" id="CP001034">
    <property type="protein sequence ID" value="ACB83751.1"/>
    <property type="molecule type" value="Genomic_DNA"/>
</dbReference>
<evidence type="ECO:0000313" key="4">
    <source>
        <dbReference type="EMBL" id="ACB83751.1"/>
    </source>
</evidence>
<dbReference type="Gene3D" id="3.30.70.930">
    <property type="match status" value="1"/>
</dbReference>
<proteinExistence type="inferred from homology"/>
<dbReference type="FunCoup" id="B2A497">
    <property type="interactions" value="7"/>
</dbReference>
<reference evidence="4 5" key="1">
    <citation type="submission" date="2008-04" db="EMBL/GenBank/DDBJ databases">
        <title>Complete sequence of chromosome of Natranaerobius thermophilus JW/NM-WN-LF.</title>
        <authorList>
            <consortium name="US DOE Joint Genome Institute"/>
            <person name="Copeland A."/>
            <person name="Lucas S."/>
            <person name="Lapidus A."/>
            <person name="Glavina del Rio T."/>
            <person name="Dalin E."/>
            <person name="Tice H."/>
            <person name="Bruce D."/>
            <person name="Goodwin L."/>
            <person name="Pitluck S."/>
            <person name="Chertkov O."/>
            <person name="Brettin T."/>
            <person name="Detter J.C."/>
            <person name="Han C."/>
            <person name="Kuske C.R."/>
            <person name="Schmutz J."/>
            <person name="Larimer F."/>
            <person name="Land M."/>
            <person name="Hauser L."/>
            <person name="Kyrpides N."/>
            <person name="Lykidis A."/>
            <person name="Mesbah N.M."/>
            <person name="Wiegel J."/>
        </authorList>
    </citation>
    <scope>NUCLEOTIDE SEQUENCE [LARGE SCALE GENOMIC DNA]</scope>
    <source>
        <strain evidence="5">ATCC BAA-1301 / DSM 18059 / JW/NM-WN-LF</strain>
    </source>
</reference>
<protein>
    <recommendedName>
        <fullName evidence="3">Thiamine-binding protein domain-containing protein</fullName>
    </recommendedName>
</protein>
<dbReference type="RefSeq" id="WP_012446642.1">
    <property type="nucleotide sequence ID" value="NC_010718.1"/>
</dbReference>
<dbReference type="Pfam" id="PF01910">
    <property type="entry name" value="Thiamine_BP"/>
    <property type="match status" value="1"/>
</dbReference>
<evidence type="ECO:0000256" key="1">
    <source>
        <dbReference type="ARBA" id="ARBA00010272"/>
    </source>
</evidence>
<dbReference type="KEGG" id="nth:Nther_0152"/>
<sequence length="103" mass="11297">MAIVEVSVAPLGTGSPSISPYVADCHQILESQSKVNYKLTPMGTILEGDLNDCLDIVKQMHQVPFDSEAQRVVTNIKIDDRRDKTASMNQKVSSVTSKMSQTE</sequence>
<dbReference type="InterPro" id="IPR002767">
    <property type="entry name" value="Thiamine_BP"/>
</dbReference>
<organism evidence="4 5">
    <name type="scientific">Natranaerobius thermophilus (strain ATCC BAA-1301 / DSM 18059 / JW/NM-WN-LF)</name>
    <dbReference type="NCBI Taxonomy" id="457570"/>
    <lineage>
        <taxon>Bacteria</taxon>
        <taxon>Bacillati</taxon>
        <taxon>Bacillota</taxon>
        <taxon>Clostridia</taxon>
        <taxon>Natranaerobiales</taxon>
        <taxon>Natranaerobiaceae</taxon>
        <taxon>Natranaerobius</taxon>
    </lineage>
</organism>
<evidence type="ECO:0000313" key="5">
    <source>
        <dbReference type="Proteomes" id="UP000001683"/>
    </source>
</evidence>
<dbReference type="OrthoDB" id="5886358at2"/>
<gene>
    <name evidence="4" type="ordered locus">Nther_0152</name>
</gene>